<evidence type="ECO:0000256" key="1">
    <source>
        <dbReference type="SAM" id="MobiDB-lite"/>
    </source>
</evidence>
<keyword evidence="3" id="KW-1185">Reference proteome</keyword>
<dbReference type="EMBL" id="AVOT02067364">
    <property type="protein sequence ID" value="MBW0558926.1"/>
    <property type="molecule type" value="Genomic_DNA"/>
</dbReference>
<feature type="region of interest" description="Disordered" evidence="1">
    <location>
        <begin position="42"/>
        <end position="61"/>
    </location>
</feature>
<name>A0A9Q3JBB3_9BASI</name>
<evidence type="ECO:0000313" key="3">
    <source>
        <dbReference type="Proteomes" id="UP000765509"/>
    </source>
</evidence>
<dbReference type="Proteomes" id="UP000765509">
    <property type="component" value="Unassembled WGS sequence"/>
</dbReference>
<organism evidence="2 3">
    <name type="scientific">Austropuccinia psidii MF-1</name>
    <dbReference type="NCBI Taxonomy" id="1389203"/>
    <lineage>
        <taxon>Eukaryota</taxon>
        <taxon>Fungi</taxon>
        <taxon>Dikarya</taxon>
        <taxon>Basidiomycota</taxon>
        <taxon>Pucciniomycotina</taxon>
        <taxon>Pucciniomycetes</taxon>
        <taxon>Pucciniales</taxon>
        <taxon>Sphaerophragmiaceae</taxon>
        <taxon>Austropuccinia</taxon>
    </lineage>
</organism>
<evidence type="ECO:0000313" key="2">
    <source>
        <dbReference type="EMBL" id="MBW0558926.1"/>
    </source>
</evidence>
<protein>
    <submittedName>
        <fullName evidence="2">Uncharacterized protein</fullName>
    </submittedName>
</protein>
<accession>A0A9Q3JBB3</accession>
<feature type="compositionally biased region" description="Acidic residues" evidence="1">
    <location>
        <begin position="86"/>
        <end position="100"/>
    </location>
</feature>
<dbReference type="AlphaFoldDB" id="A0A9Q3JBB3"/>
<feature type="region of interest" description="Disordered" evidence="1">
    <location>
        <begin position="77"/>
        <end position="105"/>
    </location>
</feature>
<reference evidence="2" key="1">
    <citation type="submission" date="2021-03" db="EMBL/GenBank/DDBJ databases">
        <title>Draft genome sequence of rust myrtle Austropuccinia psidii MF-1, a brazilian biotype.</title>
        <authorList>
            <person name="Quecine M.C."/>
            <person name="Pachon D.M.R."/>
            <person name="Bonatelli M.L."/>
            <person name="Correr F.H."/>
            <person name="Franceschini L.M."/>
            <person name="Leite T.F."/>
            <person name="Margarido G.R.A."/>
            <person name="Almeida C.A."/>
            <person name="Ferrarezi J.A."/>
            <person name="Labate C.A."/>
        </authorList>
    </citation>
    <scope>NUCLEOTIDE SEQUENCE</scope>
    <source>
        <strain evidence="2">MF-1</strain>
    </source>
</reference>
<sequence>MHLKISIDYTRFSFDLNCSQRNKAVYTPTARAPIDYTPSVHKLSENLDRGSPSRRGGIKSRRLRSFSGLVGGYPGIFQGPRSRLGEDEDEEEEESVEEEESLKTEVTAALVGAPEASEAPNLPLSDKPLVSQAEPNFPNMIKQMTQLLGQLSQEIALREHTSTPAFKTPSMKAPVPCGGT</sequence>
<proteinExistence type="predicted"/>
<gene>
    <name evidence="2" type="ORF">O181_098641</name>
</gene>
<comment type="caution">
    <text evidence="2">The sequence shown here is derived from an EMBL/GenBank/DDBJ whole genome shotgun (WGS) entry which is preliminary data.</text>
</comment>